<proteinExistence type="predicted"/>
<name>A0A4U5PJT2_STECR</name>
<dbReference type="AlphaFoldDB" id="A0A4U5PJT2"/>
<sequence length="90" mass="9820">MHFSRRGASEELTGSSVRVLWWALGDLVLLRPPTAVRTSSTLCRRVVQALCVLLVGRPSPAVVWLRTSARPLQDACCFLRAAALPSCTVD</sequence>
<organism evidence="1 2">
    <name type="scientific">Steinernema carpocapsae</name>
    <name type="common">Entomopathogenic nematode</name>
    <dbReference type="NCBI Taxonomy" id="34508"/>
    <lineage>
        <taxon>Eukaryota</taxon>
        <taxon>Metazoa</taxon>
        <taxon>Ecdysozoa</taxon>
        <taxon>Nematoda</taxon>
        <taxon>Chromadorea</taxon>
        <taxon>Rhabditida</taxon>
        <taxon>Tylenchina</taxon>
        <taxon>Panagrolaimomorpha</taxon>
        <taxon>Strongyloidoidea</taxon>
        <taxon>Steinernematidae</taxon>
        <taxon>Steinernema</taxon>
    </lineage>
</organism>
<comment type="caution">
    <text evidence="1">The sequence shown here is derived from an EMBL/GenBank/DDBJ whole genome shotgun (WGS) entry which is preliminary data.</text>
</comment>
<gene>
    <name evidence="1" type="ORF">L596_010858</name>
</gene>
<reference evidence="1 2" key="2">
    <citation type="journal article" date="2019" name="G3 (Bethesda)">
        <title>Hybrid Assembly of the Genome of the Entomopathogenic Nematode Steinernema carpocapsae Identifies the X-Chromosome.</title>
        <authorList>
            <person name="Serra L."/>
            <person name="Macchietto M."/>
            <person name="Macias-Munoz A."/>
            <person name="McGill C.J."/>
            <person name="Rodriguez I.M."/>
            <person name="Rodriguez B."/>
            <person name="Murad R."/>
            <person name="Mortazavi A."/>
        </authorList>
    </citation>
    <scope>NUCLEOTIDE SEQUENCE [LARGE SCALE GENOMIC DNA]</scope>
    <source>
        <strain evidence="1 2">ALL</strain>
    </source>
</reference>
<evidence type="ECO:0000313" key="2">
    <source>
        <dbReference type="Proteomes" id="UP000298663"/>
    </source>
</evidence>
<protein>
    <submittedName>
        <fullName evidence="1">Uncharacterized protein</fullName>
    </submittedName>
</protein>
<evidence type="ECO:0000313" key="1">
    <source>
        <dbReference type="EMBL" id="TKR96908.1"/>
    </source>
</evidence>
<keyword evidence="2" id="KW-1185">Reference proteome</keyword>
<accession>A0A4U5PJT2</accession>
<reference evidence="1 2" key="1">
    <citation type="journal article" date="2015" name="Genome Biol.">
        <title>Comparative genomics of Steinernema reveals deeply conserved gene regulatory networks.</title>
        <authorList>
            <person name="Dillman A.R."/>
            <person name="Macchietto M."/>
            <person name="Porter C.F."/>
            <person name="Rogers A."/>
            <person name="Williams B."/>
            <person name="Antoshechkin I."/>
            <person name="Lee M.M."/>
            <person name="Goodwin Z."/>
            <person name="Lu X."/>
            <person name="Lewis E.E."/>
            <person name="Goodrich-Blair H."/>
            <person name="Stock S.P."/>
            <person name="Adams B.J."/>
            <person name="Sternberg P.W."/>
            <person name="Mortazavi A."/>
        </authorList>
    </citation>
    <scope>NUCLEOTIDE SEQUENCE [LARGE SCALE GENOMIC DNA]</scope>
    <source>
        <strain evidence="1 2">ALL</strain>
    </source>
</reference>
<dbReference type="EMBL" id="AZBU02000002">
    <property type="protein sequence ID" value="TKR96908.1"/>
    <property type="molecule type" value="Genomic_DNA"/>
</dbReference>
<dbReference type="Proteomes" id="UP000298663">
    <property type="component" value="Unassembled WGS sequence"/>
</dbReference>